<comment type="similarity">
    <text evidence="2">Belongs to the bZIP family.</text>
</comment>
<dbReference type="PANTHER" id="PTHR13044:SF14">
    <property type="entry name" value="CRYPTOCEPHAL, ISOFORM A"/>
    <property type="match status" value="1"/>
</dbReference>
<dbReference type="SUPFAM" id="SSF57959">
    <property type="entry name" value="Leucine zipper domain"/>
    <property type="match status" value="1"/>
</dbReference>
<keyword evidence="4" id="KW-0238">DNA-binding</keyword>
<dbReference type="InterPro" id="IPR046347">
    <property type="entry name" value="bZIP_sf"/>
</dbReference>
<evidence type="ECO:0000256" key="1">
    <source>
        <dbReference type="ARBA" id="ARBA00004123"/>
    </source>
</evidence>
<dbReference type="GO" id="GO:0001228">
    <property type="term" value="F:DNA-binding transcription activator activity, RNA polymerase II-specific"/>
    <property type="evidence" value="ECO:0007669"/>
    <property type="project" value="TreeGrafter"/>
</dbReference>
<proteinExistence type="inferred from homology"/>
<feature type="region of interest" description="Disordered" evidence="8">
    <location>
        <begin position="277"/>
        <end position="303"/>
    </location>
</feature>
<accession>A0A8S3YKX9</accession>
<evidence type="ECO:0000256" key="8">
    <source>
        <dbReference type="SAM" id="MobiDB-lite"/>
    </source>
</evidence>
<reference evidence="10" key="1">
    <citation type="submission" date="2021-04" db="EMBL/GenBank/DDBJ databases">
        <authorList>
            <consortium name="Molecular Ecology Group"/>
        </authorList>
    </citation>
    <scope>NUCLEOTIDE SEQUENCE</scope>
</reference>
<evidence type="ECO:0000256" key="4">
    <source>
        <dbReference type="ARBA" id="ARBA00023125"/>
    </source>
</evidence>
<keyword evidence="5" id="KW-0804">Transcription</keyword>
<keyword evidence="3" id="KW-0805">Transcription regulation</keyword>
<keyword evidence="11" id="KW-1185">Reference proteome</keyword>
<evidence type="ECO:0000256" key="3">
    <source>
        <dbReference type="ARBA" id="ARBA00023015"/>
    </source>
</evidence>
<comment type="caution">
    <text evidence="10">The sequence shown here is derived from an EMBL/GenBank/DDBJ whole genome shotgun (WGS) entry which is preliminary data.</text>
</comment>
<keyword evidence="7" id="KW-0175">Coiled coil</keyword>
<evidence type="ECO:0000256" key="6">
    <source>
        <dbReference type="ARBA" id="ARBA00023242"/>
    </source>
</evidence>
<evidence type="ECO:0000259" key="9">
    <source>
        <dbReference type="PROSITE" id="PS50217"/>
    </source>
</evidence>
<dbReference type="PANTHER" id="PTHR13044">
    <property type="entry name" value="ACTIVATING TRANSCRIPTION FACTOR ATF 4/5"/>
    <property type="match status" value="1"/>
</dbReference>
<keyword evidence="6" id="KW-0539">Nucleus</keyword>
<evidence type="ECO:0000256" key="5">
    <source>
        <dbReference type="ARBA" id="ARBA00023163"/>
    </source>
</evidence>
<evidence type="ECO:0000313" key="10">
    <source>
        <dbReference type="EMBL" id="CAG5117669.1"/>
    </source>
</evidence>
<dbReference type="GO" id="GO:0005634">
    <property type="term" value="C:nucleus"/>
    <property type="evidence" value="ECO:0007669"/>
    <property type="project" value="UniProtKB-SubCell"/>
</dbReference>
<comment type="subcellular location">
    <subcellularLocation>
        <location evidence="1">Nucleus</location>
    </subcellularLocation>
</comment>
<sequence length="381" mass="41905">MELDMWNDDLLAGDWSLPVDHSGGLFDDLKSEGCLCGNDPLSLQLQDAVERVRSESPSRNEDILGTEWMESSDLGSLLEVMGNSRDKLLPLDAGLIEYTYSIAPDEPVTFVEPIAEHNSKLYKNAALYSSIENFLSAIPITDQSPGISTSKVSFDAFLSPPSSPEQVAPVVKAEPIDITTGVQARTLSLCPDTAQLFGEEFSASVGEGDPIFNGLEVTFDDATEFISSPLSADDVDSMLSSVPTSPSNSSHSSSIIESSPELYRVILTSTIEDTKRFSPYSKPKASKQTKGSGRNRTPTEPVTDHIIGEELSKKDRKKLQNKNAAIRYRMKKKEEAVGIKSEEQELEEANQELKGKVDDLQREIKYMKNLMEEVLRAKGLM</sequence>
<feature type="coiled-coil region" evidence="7">
    <location>
        <begin position="316"/>
        <end position="377"/>
    </location>
</feature>
<evidence type="ECO:0000256" key="7">
    <source>
        <dbReference type="SAM" id="Coils"/>
    </source>
</evidence>
<dbReference type="FunFam" id="1.20.5.170:FF:000021">
    <property type="entry name" value="Cyclic AMP-dependent transcription factor ATF-4"/>
    <property type="match status" value="1"/>
</dbReference>
<dbReference type="EMBL" id="CAJHNH020000435">
    <property type="protein sequence ID" value="CAG5117669.1"/>
    <property type="molecule type" value="Genomic_DNA"/>
</dbReference>
<dbReference type="PROSITE" id="PS50217">
    <property type="entry name" value="BZIP"/>
    <property type="match status" value="1"/>
</dbReference>
<feature type="compositionally biased region" description="Polar residues" evidence="8">
    <location>
        <begin position="286"/>
        <end position="300"/>
    </location>
</feature>
<dbReference type="OrthoDB" id="5847285at2759"/>
<dbReference type="PROSITE" id="PS00036">
    <property type="entry name" value="BZIP_BASIC"/>
    <property type="match status" value="1"/>
</dbReference>
<organism evidence="10 11">
    <name type="scientific">Candidula unifasciata</name>
    <dbReference type="NCBI Taxonomy" id="100452"/>
    <lineage>
        <taxon>Eukaryota</taxon>
        <taxon>Metazoa</taxon>
        <taxon>Spiralia</taxon>
        <taxon>Lophotrochozoa</taxon>
        <taxon>Mollusca</taxon>
        <taxon>Gastropoda</taxon>
        <taxon>Heterobranchia</taxon>
        <taxon>Euthyneura</taxon>
        <taxon>Panpulmonata</taxon>
        <taxon>Eupulmonata</taxon>
        <taxon>Stylommatophora</taxon>
        <taxon>Helicina</taxon>
        <taxon>Helicoidea</taxon>
        <taxon>Geomitridae</taxon>
        <taxon>Candidula</taxon>
    </lineage>
</organism>
<dbReference type="CDD" id="cd14692">
    <property type="entry name" value="bZIP_ATF4"/>
    <property type="match status" value="1"/>
</dbReference>
<dbReference type="Pfam" id="PF00170">
    <property type="entry name" value="bZIP_1"/>
    <property type="match status" value="1"/>
</dbReference>
<gene>
    <name evidence="10" type="ORF">CUNI_LOCUS3227</name>
</gene>
<dbReference type="GO" id="GO:0000977">
    <property type="term" value="F:RNA polymerase II transcription regulatory region sequence-specific DNA binding"/>
    <property type="evidence" value="ECO:0007669"/>
    <property type="project" value="TreeGrafter"/>
</dbReference>
<protein>
    <recommendedName>
        <fullName evidence="9">BZIP domain-containing protein</fullName>
    </recommendedName>
</protein>
<name>A0A8S3YKX9_9EUPU</name>
<dbReference type="AlphaFoldDB" id="A0A8S3YKX9"/>
<dbReference type="InterPro" id="IPR004827">
    <property type="entry name" value="bZIP"/>
</dbReference>
<dbReference type="Gene3D" id="1.20.5.170">
    <property type="match status" value="1"/>
</dbReference>
<dbReference type="Proteomes" id="UP000678393">
    <property type="component" value="Unassembled WGS sequence"/>
</dbReference>
<dbReference type="SMART" id="SM00338">
    <property type="entry name" value="BRLZ"/>
    <property type="match status" value="1"/>
</dbReference>
<feature type="domain" description="BZIP" evidence="9">
    <location>
        <begin position="311"/>
        <end position="374"/>
    </location>
</feature>
<evidence type="ECO:0000256" key="2">
    <source>
        <dbReference type="ARBA" id="ARBA00007163"/>
    </source>
</evidence>
<evidence type="ECO:0000313" key="11">
    <source>
        <dbReference type="Proteomes" id="UP000678393"/>
    </source>
</evidence>